<feature type="domain" description="Fatty acid hydroxylase" evidence="7">
    <location>
        <begin position="107"/>
        <end position="239"/>
    </location>
</feature>
<feature type="transmembrane region" description="Helical" evidence="6">
    <location>
        <begin position="46"/>
        <end position="66"/>
    </location>
</feature>
<feature type="transmembrane region" description="Helical" evidence="6">
    <location>
        <begin position="292"/>
        <end position="312"/>
    </location>
</feature>
<dbReference type="GO" id="GO:0008610">
    <property type="term" value="P:lipid biosynthetic process"/>
    <property type="evidence" value="ECO:0007669"/>
    <property type="project" value="InterPro"/>
</dbReference>
<accession>A0A6N2BHY4</accession>
<evidence type="ECO:0000259" key="7">
    <source>
        <dbReference type="Pfam" id="PF04116"/>
    </source>
</evidence>
<proteinExistence type="inferred from homology"/>
<organism evidence="9">
    <name type="scientific">Solanum chilense</name>
    <name type="common">Tomato</name>
    <name type="synonym">Lycopersicon chilense</name>
    <dbReference type="NCBI Taxonomy" id="4083"/>
    <lineage>
        <taxon>Eukaryota</taxon>
        <taxon>Viridiplantae</taxon>
        <taxon>Streptophyta</taxon>
        <taxon>Embryophyta</taxon>
        <taxon>Tracheophyta</taxon>
        <taxon>Spermatophyta</taxon>
        <taxon>Magnoliopsida</taxon>
        <taxon>eudicotyledons</taxon>
        <taxon>Gunneridae</taxon>
        <taxon>Pentapetalae</taxon>
        <taxon>asterids</taxon>
        <taxon>lamiids</taxon>
        <taxon>Solanales</taxon>
        <taxon>Solanaceae</taxon>
        <taxon>Solanoideae</taxon>
        <taxon>Solaneae</taxon>
        <taxon>Solanum</taxon>
        <taxon>Solanum subgen. Lycopersicon</taxon>
    </lineage>
</organism>
<evidence type="ECO:0000256" key="3">
    <source>
        <dbReference type="ARBA" id="ARBA00022692"/>
    </source>
</evidence>
<gene>
    <name evidence="9" type="ORF">EJD97_010291</name>
</gene>
<dbReference type="GO" id="GO:0016020">
    <property type="term" value="C:membrane"/>
    <property type="evidence" value="ECO:0007669"/>
    <property type="project" value="UniProtKB-SubCell"/>
</dbReference>
<dbReference type="Pfam" id="PF04116">
    <property type="entry name" value="FA_hydroxylase"/>
    <property type="match status" value="1"/>
</dbReference>
<evidence type="ECO:0008006" key="10">
    <source>
        <dbReference type="Google" id="ProtNLM"/>
    </source>
</evidence>
<comment type="subcellular location">
    <subcellularLocation>
        <location evidence="1">Membrane</location>
        <topology evidence="1">Multi-pass membrane protein</topology>
    </subcellularLocation>
</comment>
<keyword evidence="3 6" id="KW-0812">Transmembrane</keyword>
<keyword evidence="5 6" id="KW-0472">Membrane</keyword>
<protein>
    <recommendedName>
        <fullName evidence="10">Fatty acid hydroxylase domain-containing protein</fullName>
    </recommendedName>
</protein>
<feature type="transmembrane region" description="Helical" evidence="6">
    <location>
        <begin position="156"/>
        <end position="184"/>
    </location>
</feature>
<feature type="domain" description="Very-long-chain aldehyde decarbonylase CER1-like C-terminal" evidence="8">
    <location>
        <begin position="418"/>
        <end position="581"/>
    </location>
</feature>
<evidence type="ECO:0000256" key="5">
    <source>
        <dbReference type="ARBA" id="ARBA00023136"/>
    </source>
</evidence>
<comment type="caution">
    <text evidence="9">The sequence shown here is derived from an EMBL/GenBank/DDBJ whole genome shotgun (WGS) entry which is preliminary data.</text>
</comment>
<comment type="similarity">
    <text evidence="2">Belongs to the sterol desaturase family.</text>
</comment>
<dbReference type="AlphaFoldDB" id="A0A6N2BHY4"/>
<dbReference type="GO" id="GO:0005506">
    <property type="term" value="F:iron ion binding"/>
    <property type="evidence" value="ECO:0007669"/>
    <property type="project" value="InterPro"/>
</dbReference>
<dbReference type="InterPro" id="IPR050307">
    <property type="entry name" value="Sterol_Desaturase_Related"/>
</dbReference>
<evidence type="ECO:0000313" key="9">
    <source>
        <dbReference type="EMBL" id="TMW94427.1"/>
    </source>
</evidence>
<keyword evidence="4 6" id="KW-1133">Transmembrane helix</keyword>
<feature type="transmembrane region" description="Helical" evidence="6">
    <location>
        <begin position="101"/>
        <end position="119"/>
    </location>
</feature>
<dbReference type="EMBL" id="RXGB01002640">
    <property type="protein sequence ID" value="TMW94427.1"/>
    <property type="molecule type" value="Genomic_DNA"/>
</dbReference>
<name>A0A6N2BHY4_SOLCI</name>
<evidence type="ECO:0000256" key="4">
    <source>
        <dbReference type="ARBA" id="ARBA00022989"/>
    </source>
</evidence>
<evidence type="ECO:0000256" key="1">
    <source>
        <dbReference type="ARBA" id="ARBA00004141"/>
    </source>
</evidence>
<evidence type="ECO:0000256" key="2">
    <source>
        <dbReference type="ARBA" id="ARBA00009324"/>
    </source>
</evidence>
<sequence length="592" mass="68668">MASKPGILTEWPWSWLGNFKYIVLAPFVGRSIESLLNREDGSKIDIGYLIIFPFLLFRMLHNQIWISLSRYRTAKGDNRILDKTIEFDQVDRERNWRSDGIILTTLLHIGPVEFLYYWLHRALHHHFLYSRYHSHHHSSIVTEPITSVIHTFAEHIAYFLLFSIPLLTTVVTKTASIVSFGGYITYVDFMNNMGHCNFEIIPKWMFSTFPPLKYHSLHHTQFRTNYSLFMPIYDYIYGTLDKSSDTLYEKSLERQGKSPDVVHLTHLTTPESIYHLRLGFASFASQPYTSKWYFWLMWPVTLWSMMVTWIYGHTFTVERNVFNNLNLQTWAIPKYRVQYFMQWQRETINNLIEEAIMEADQKGIKVLSLGLLNQDEKLNKNGEVYIRRHPQLKVKLVDGSSLAVAVVLNSIPKGTTQVVLGGHLSKVANAIALALCQGGVKVMTLREEEYKKLKSSLTPEAATNLLLSKTYTSKIWLVGDGLNEDEQLKAPKGTIFIPFSQFPPRKTRKDCFYFHTPAMITPKHFENVDSCENWLPRRVMSAWRIAGILHALEDWHEHECGNMMFDIKKVWKASLDHGFQPISVASASKSKA</sequence>
<reference evidence="9" key="1">
    <citation type="submission" date="2019-05" db="EMBL/GenBank/DDBJ databases">
        <title>The de novo reference genome and transcriptome assemblies of the wild tomato species Solanum chilense.</title>
        <authorList>
            <person name="Stam R."/>
            <person name="Nosenko T."/>
            <person name="Hoerger A.C."/>
            <person name="Stephan W."/>
            <person name="Seidel M.A."/>
            <person name="Kuhn J.M.M."/>
            <person name="Haberer G."/>
            <person name="Tellier A."/>
        </authorList>
    </citation>
    <scope>NUCLEOTIDE SEQUENCE</scope>
    <source>
        <tissue evidence="9">Mature leaves</tissue>
    </source>
</reference>
<dbReference type="Pfam" id="PF12076">
    <property type="entry name" value="CER1-like_C"/>
    <property type="match status" value="1"/>
</dbReference>
<evidence type="ECO:0000259" key="8">
    <source>
        <dbReference type="Pfam" id="PF12076"/>
    </source>
</evidence>
<dbReference type="InterPro" id="IPR021940">
    <property type="entry name" value="CER1-like_C"/>
</dbReference>
<dbReference type="InterPro" id="IPR006694">
    <property type="entry name" value="Fatty_acid_hydroxylase"/>
</dbReference>
<dbReference type="GO" id="GO:0016491">
    <property type="term" value="F:oxidoreductase activity"/>
    <property type="evidence" value="ECO:0007669"/>
    <property type="project" value="InterPro"/>
</dbReference>
<evidence type="ECO:0000256" key="6">
    <source>
        <dbReference type="SAM" id="Phobius"/>
    </source>
</evidence>
<dbReference type="PANTHER" id="PTHR11863">
    <property type="entry name" value="STEROL DESATURASE"/>
    <property type="match status" value="1"/>
</dbReference>